<keyword evidence="13" id="KW-1185">Reference proteome</keyword>
<gene>
    <name evidence="12" type="ORF">BO78DRAFT_303643</name>
</gene>
<dbReference type="SUPFAM" id="SSF90123">
    <property type="entry name" value="ABC transporter transmembrane region"/>
    <property type="match status" value="2"/>
</dbReference>
<dbReference type="Proteomes" id="UP000248423">
    <property type="component" value="Unassembled WGS sequence"/>
</dbReference>
<keyword evidence="7 9" id="KW-0472">Membrane</keyword>
<evidence type="ECO:0000259" key="10">
    <source>
        <dbReference type="PROSITE" id="PS50893"/>
    </source>
</evidence>
<dbReference type="PANTHER" id="PTHR24223:SF345">
    <property type="entry name" value="ABC MULTIDRUG TRANSPORTER (EUROFUNG)"/>
    <property type="match status" value="1"/>
</dbReference>
<dbReference type="PROSITE" id="PS50929">
    <property type="entry name" value="ABC_TM1F"/>
    <property type="match status" value="2"/>
</dbReference>
<dbReference type="VEuPathDB" id="FungiDB:BO78DRAFT_303643"/>
<dbReference type="EMBL" id="KZ826318">
    <property type="protein sequence ID" value="PYI11439.1"/>
    <property type="molecule type" value="Genomic_DNA"/>
</dbReference>
<feature type="transmembrane region" description="Helical" evidence="9">
    <location>
        <begin position="936"/>
        <end position="954"/>
    </location>
</feature>
<feature type="transmembrane region" description="Helical" evidence="9">
    <location>
        <begin position="831"/>
        <end position="859"/>
    </location>
</feature>
<evidence type="ECO:0000256" key="5">
    <source>
        <dbReference type="ARBA" id="ARBA00022840"/>
    </source>
</evidence>
<feature type="domain" description="ABC transmembrane type-1" evidence="11">
    <location>
        <begin position="800"/>
        <end position="1075"/>
    </location>
</feature>
<feature type="transmembrane region" description="Helical" evidence="9">
    <location>
        <begin position="71"/>
        <end position="89"/>
    </location>
</feature>
<feature type="transmembrane region" description="Helical" evidence="9">
    <location>
        <begin position="1016"/>
        <end position="1037"/>
    </location>
</feature>
<feature type="transmembrane region" description="Helical" evidence="9">
    <location>
        <begin position="12"/>
        <end position="31"/>
    </location>
</feature>
<keyword evidence="5" id="KW-0067">ATP-binding</keyword>
<feature type="transmembrane region" description="Helical" evidence="9">
    <location>
        <begin position="1049"/>
        <end position="1067"/>
    </location>
</feature>
<feature type="domain" description="ABC transporter" evidence="10">
    <location>
        <begin position="1112"/>
        <end position="1375"/>
    </location>
</feature>
<comment type="subcellular location">
    <subcellularLocation>
        <location evidence="1">Membrane</location>
        <topology evidence="1">Multi-pass membrane protein</topology>
    </subcellularLocation>
</comment>
<dbReference type="PROSITE" id="PS00211">
    <property type="entry name" value="ABC_TRANSPORTER_1"/>
    <property type="match status" value="2"/>
</dbReference>
<dbReference type="FunFam" id="3.40.50.300:FF:000163">
    <property type="entry name" value="Multidrug resistance-associated protein member 4"/>
    <property type="match status" value="1"/>
</dbReference>
<protein>
    <submittedName>
        <fullName evidence="12">Putative multidrug resistance protein</fullName>
    </submittedName>
</protein>
<dbReference type="STRING" id="1448318.A0A319F693"/>
<evidence type="ECO:0000256" key="1">
    <source>
        <dbReference type="ARBA" id="ARBA00004141"/>
    </source>
</evidence>
<dbReference type="SMART" id="SM00382">
    <property type="entry name" value="AAA"/>
    <property type="match status" value="2"/>
</dbReference>
<dbReference type="Gene3D" id="3.40.50.300">
    <property type="entry name" value="P-loop containing nucleotide triphosphate hydrolases"/>
    <property type="match status" value="2"/>
</dbReference>
<evidence type="ECO:0000256" key="3">
    <source>
        <dbReference type="ARBA" id="ARBA00022692"/>
    </source>
</evidence>
<feature type="domain" description="ABC transporter" evidence="10">
    <location>
        <begin position="513"/>
        <end position="743"/>
    </location>
</feature>
<dbReference type="InterPro" id="IPR036640">
    <property type="entry name" value="ABC1_TM_sf"/>
</dbReference>
<keyword evidence="3 9" id="KW-0812">Transmembrane</keyword>
<feature type="transmembrane region" description="Helical" evidence="9">
    <location>
        <begin position="796"/>
        <end position="819"/>
    </location>
</feature>
<dbReference type="CDD" id="cd18580">
    <property type="entry name" value="ABC_6TM_ABCC_D2"/>
    <property type="match status" value="1"/>
</dbReference>
<dbReference type="InterPro" id="IPR044726">
    <property type="entry name" value="ABCC_6TM_D2"/>
</dbReference>
<reference evidence="12 13" key="1">
    <citation type="submission" date="2018-02" db="EMBL/GenBank/DDBJ databases">
        <title>The genomes of Aspergillus section Nigri reveals drivers in fungal speciation.</title>
        <authorList>
            <consortium name="DOE Joint Genome Institute"/>
            <person name="Vesth T.C."/>
            <person name="Nybo J."/>
            <person name="Theobald S."/>
            <person name="Brandl J."/>
            <person name="Frisvad J.C."/>
            <person name="Nielsen K.F."/>
            <person name="Lyhne E.K."/>
            <person name="Kogle M.E."/>
            <person name="Kuo A."/>
            <person name="Riley R."/>
            <person name="Clum A."/>
            <person name="Nolan M."/>
            <person name="Lipzen A."/>
            <person name="Salamov A."/>
            <person name="Henrissat B."/>
            <person name="Wiebenga A."/>
            <person name="De vries R.P."/>
            <person name="Grigoriev I.V."/>
            <person name="Mortensen U.H."/>
            <person name="Andersen M.R."/>
            <person name="Baker S.E."/>
        </authorList>
    </citation>
    <scope>NUCLEOTIDE SEQUENCE [LARGE SCALE GENOMIC DNA]</scope>
    <source>
        <strain evidence="12 13">CBS 121057</strain>
    </source>
</reference>
<evidence type="ECO:0000256" key="8">
    <source>
        <dbReference type="SAM" id="MobiDB-lite"/>
    </source>
</evidence>
<feature type="transmembrane region" description="Helical" evidence="9">
    <location>
        <begin position="221"/>
        <end position="241"/>
    </location>
</feature>
<name>A0A319F693_ASPSB</name>
<dbReference type="Pfam" id="PF00664">
    <property type="entry name" value="ABC_membrane"/>
    <property type="match status" value="2"/>
</dbReference>
<evidence type="ECO:0000256" key="9">
    <source>
        <dbReference type="SAM" id="Phobius"/>
    </source>
</evidence>
<feature type="domain" description="ABC transmembrane type-1" evidence="11">
    <location>
        <begin position="192"/>
        <end position="464"/>
    </location>
</feature>
<dbReference type="Gene3D" id="1.20.1560.10">
    <property type="entry name" value="ABC transporter type 1, transmembrane domain"/>
    <property type="match status" value="2"/>
</dbReference>
<dbReference type="GO" id="GO:0016020">
    <property type="term" value="C:membrane"/>
    <property type="evidence" value="ECO:0007669"/>
    <property type="project" value="UniProtKB-SubCell"/>
</dbReference>
<dbReference type="OrthoDB" id="4139357at2759"/>
<keyword evidence="6 9" id="KW-1133">Transmembrane helix</keyword>
<feature type="transmembrane region" description="Helical" evidence="9">
    <location>
        <begin position="398"/>
        <end position="423"/>
    </location>
</feature>
<dbReference type="GO" id="GO:0140359">
    <property type="term" value="F:ABC-type transporter activity"/>
    <property type="evidence" value="ECO:0007669"/>
    <property type="project" value="InterPro"/>
</dbReference>
<proteinExistence type="predicted"/>
<dbReference type="InterPro" id="IPR011527">
    <property type="entry name" value="ABC1_TM_dom"/>
</dbReference>
<organism evidence="12 13">
    <name type="scientific">Aspergillus sclerotiicarbonarius (strain CBS 121057 / IBT 28362)</name>
    <dbReference type="NCBI Taxonomy" id="1448318"/>
    <lineage>
        <taxon>Eukaryota</taxon>
        <taxon>Fungi</taxon>
        <taxon>Dikarya</taxon>
        <taxon>Ascomycota</taxon>
        <taxon>Pezizomycotina</taxon>
        <taxon>Eurotiomycetes</taxon>
        <taxon>Eurotiomycetidae</taxon>
        <taxon>Eurotiales</taxon>
        <taxon>Aspergillaceae</taxon>
        <taxon>Aspergillus</taxon>
        <taxon>Aspergillus subgen. Circumdati</taxon>
    </lineage>
</organism>
<keyword evidence="4" id="KW-0547">Nucleotide-binding</keyword>
<keyword evidence="2" id="KW-0813">Transport</keyword>
<evidence type="ECO:0000256" key="4">
    <source>
        <dbReference type="ARBA" id="ARBA00022741"/>
    </source>
</evidence>
<evidence type="ECO:0000313" key="12">
    <source>
        <dbReference type="EMBL" id="PYI11439.1"/>
    </source>
</evidence>
<dbReference type="Pfam" id="PF00005">
    <property type="entry name" value="ABC_tran"/>
    <property type="match status" value="2"/>
</dbReference>
<dbReference type="PANTHER" id="PTHR24223">
    <property type="entry name" value="ATP-BINDING CASSETTE SUB-FAMILY C"/>
    <property type="match status" value="1"/>
</dbReference>
<evidence type="ECO:0000256" key="2">
    <source>
        <dbReference type="ARBA" id="ARBA00022448"/>
    </source>
</evidence>
<dbReference type="SUPFAM" id="SSF52540">
    <property type="entry name" value="P-loop containing nucleoside triphosphate hydrolases"/>
    <property type="match status" value="2"/>
</dbReference>
<evidence type="ECO:0000256" key="7">
    <source>
        <dbReference type="ARBA" id="ARBA00023136"/>
    </source>
</evidence>
<dbReference type="GO" id="GO:0005524">
    <property type="term" value="F:ATP binding"/>
    <property type="evidence" value="ECO:0007669"/>
    <property type="project" value="UniProtKB-KW"/>
</dbReference>
<dbReference type="InterPro" id="IPR003593">
    <property type="entry name" value="AAA+_ATPase"/>
</dbReference>
<dbReference type="GO" id="GO:0016887">
    <property type="term" value="F:ATP hydrolysis activity"/>
    <property type="evidence" value="ECO:0007669"/>
    <property type="project" value="InterPro"/>
</dbReference>
<dbReference type="InterPro" id="IPR003439">
    <property type="entry name" value="ABC_transporter-like_ATP-bd"/>
</dbReference>
<feature type="region of interest" description="Disordered" evidence="8">
    <location>
        <begin position="749"/>
        <end position="774"/>
    </location>
</feature>
<feature type="transmembrane region" description="Helical" evidence="9">
    <location>
        <begin position="43"/>
        <end position="65"/>
    </location>
</feature>
<dbReference type="InterPro" id="IPR050173">
    <property type="entry name" value="ABC_transporter_C-like"/>
</dbReference>
<evidence type="ECO:0000259" key="11">
    <source>
        <dbReference type="PROSITE" id="PS50929"/>
    </source>
</evidence>
<evidence type="ECO:0000313" key="13">
    <source>
        <dbReference type="Proteomes" id="UP000248423"/>
    </source>
</evidence>
<sequence>MSLIATHNAIAIAASAVAFTASLLVPVLSFLEHSRSVSPSATLNIYLLVVLGLNLVRLAWSYIIINHVSSPWNVAISVVTFLLLILEAYDKRAILREPWQNVSPEETTSVFSKAFLCWIIPLLRKGNKQILILDDLFSMHSELSAQSLRHRMLGYWGKRSNPEGKYSLLVATIKCTFWQNAKVLPSLSLLLIFQYAQPLFISRMIAFVAAPLSSEEQRLEAFKLVISVIGIFFGQAICNALTEIAMTKASLAVKGSVIGIIHHKALTMGNNSQGSAVTLIGNDVVDMANSVQSFYHVLLSALQLIVGMYLLASKLGWACLVPFALVFVSSKGSQHVAANMGPRQNSWSYATEARVSLMTTILENMKIIKMMGLSEHMAAKINTARGSEMKSNIGFNSMITLLSFVSGMVKNLAPVLTLVIYAIQAKLRGQDGLDTNTAFTSIAIITYVTQPINTVLLQVPFVLSALTGFDRVQKYLLNQSHQDRRVLIDAGAQVAEYNEDREDHPAQNRPLAIQIQEATIRPAPDAEPVLEGINVSIHQGSLVFCAGAVGTGKTTLAKAILGEISPDSGAVSVSSASIGYCAQSAWLMNGTIQQLICGPPGSGAIDQQWYQKVVYACDLKDDIQRMPQGDQTVIGSGGIILSGGQRQRVALARAVYSKLSIMVLDDVLSALDAQTETHIVDRLLGENGLLRNIGVTVFLITHTTQHFPLADYIVVLGNDRRVSEQGTWEQLRAQSGYISKLLLHEPDRAQQKHTDEDENSEIKSSAPEKPERSMDLVRQKGDPSLYSYYFDTMGRLNAMIVISGMAAMALLSMATQYWLKWWTDSDGHDQWFYMTVYILLAVATWVTNISWVYMFLVVLAPKSSIELHQRLLRTVISAPLSFFTTADMGTTLTRFSQDLKQVDRMLPGAVAGTGLNGFRLIGQLLLLFAAQRYMGLTFPFLLLALYIIQTFYLHTTRQLRWLDMESASLVSNSFLDTIEGLTTIRAFGWEHAFATDNSRRVNTSQKPDYNLYYLQAWLHLAMDLTIAVLALSLVLFTIPYREYFSGGEIGIALNVLLTASITLLVALESWTRLEASLGVISRIRSFEKDVAPESKPGEDQQLPKAWPDKGTVQLTEIVAGYSTFLANIDSSESTALNQISLHISPGEKIGICGRTGRFVYTDQMPKLLPNPYHSGKSSLLLSVLRLIELSSGTIVIDDLDLQTLSREAIRSRIITIPQDPLLMKSDTLRENLDPTGTITDEKIIATLEKVKLWTSLENSDKPETCLDAPLKDYPLSVGQQQLFSLARAMLMRSTRGKLVILDEATSNIDKETDGLIQELLRVEFEGYSVLTVAHRLDTILDSDKIVVLDQGRIVEVGPPQELLEKDQGAFKSLLGK</sequence>
<accession>A0A319F693</accession>
<dbReference type="PROSITE" id="PS50893">
    <property type="entry name" value="ABC_TRANSPORTER_2"/>
    <property type="match status" value="2"/>
</dbReference>
<dbReference type="InterPro" id="IPR017871">
    <property type="entry name" value="ABC_transporter-like_CS"/>
</dbReference>
<dbReference type="InterPro" id="IPR027417">
    <property type="entry name" value="P-loop_NTPase"/>
</dbReference>
<evidence type="ECO:0000256" key="6">
    <source>
        <dbReference type="ARBA" id="ARBA00022989"/>
    </source>
</evidence>